<name>A0A3G2S975_MALR7</name>
<organism evidence="2 3">
    <name type="scientific">Malassezia restricta (strain ATCC 96810 / NBRC 103918 / CBS 7877)</name>
    <name type="common">Seborrheic dermatitis infection agent</name>
    <dbReference type="NCBI Taxonomy" id="425264"/>
    <lineage>
        <taxon>Eukaryota</taxon>
        <taxon>Fungi</taxon>
        <taxon>Dikarya</taxon>
        <taxon>Basidiomycota</taxon>
        <taxon>Ustilaginomycotina</taxon>
        <taxon>Malasseziomycetes</taxon>
        <taxon>Malasseziales</taxon>
        <taxon>Malasseziaceae</taxon>
        <taxon>Malassezia</taxon>
    </lineage>
</organism>
<keyword evidence="3" id="KW-1185">Reference proteome</keyword>
<evidence type="ECO:0000256" key="1">
    <source>
        <dbReference type="SAM" id="MobiDB-lite"/>
    </source>
</evidence>
<feature type="compositionally biased region" description="Pro residues" evidence="1">
    <location>
        <begin position="59"/>
        <end position="78"/>
    </location>
</feature>
<dbReference type="AlphaFoldDB" id="A0A3G2S975"/>
<feature type="region of interest" description="Disordered" evidence="1">
    <location>
        <begin position="1"/>
        <end position="101"/>
    </location>
</feature>
<dbReference type="OrthoDB" id="3348335at2759"/>
<feature type="compositionally biased region" description="Basic and acidic residues" evidence="1">
    <location>
        <begin position="1"/>
        <end position="16"/>
    </location>
</feature>
<dbReference type="VEuPathDB" id="FungiDB:DNF11_1657"/>
<protein>
    <submittedName>
        <fullName evidence="2">Uncharacterized protein</fullName>
    </submittedName>
</protein>
<evidence type="ECO:0000313" key="2">
    <source>
        <dbReference type="EMBL" id="AYO42607.1"/>
    </source>
</evidence>
<proteinExistence type="predicted"/>
<gene>
    <name evidence="2" type="ORF">DNF11_1657</name>
</gene>
<accession>A0A3G2S975</accession>
<dbReference type="Proteomes" id="UP000269793">
    <property type="component" value="Chromosome III"/>
</dbReference>
<reference evidence="2 3" key="1">
    <citation type="submission" date="2018-10" db="EMBL/GenBank/DDBJ databases">
        <title>Complete genome sequence of Malassezia restricta CBS 7877.</title>
        <authorList>
            <person name="Morand S.C."/>
            <person name="Bertignac M."/>
            <person name="Iltis A."/>
            <person name="Kolder I."/>
            <person name="Pirovano W."/>
            <person name="Jourdain R."/>
            <person name="Clavaud C."/>
        </authorList>
    </citation>
    <scope>NUCLEOTIDE SEQUENCE [LARGE SCALE GENOMIC DNA]</scope>
    <source>
        <strain evidence="2 3">CBS 7877</strain>
    </source>
</reference>
<dbReference type="EMBL" id="CP033150">
    <property type="protein sequence ID" value="AYO42607.1"/>
    <property type="molecule type" value="Genomic_DNA"/>
</dbReference>
<evidence type="ECO:0000313" key="3">
    <source>
        <dbReference type="Proteomes" id="UP000269793"/>
    </source>
</evidence>
<feature type="compositionally biased region" description="Low complexity" evidence="1">
    <location>
        <begin position="79"/>
        <end position="94"/>
    </location>
</feature>
<sequence length="484" mass="54403">MADRWRHSLGSLERRTRPLSYRQTPRIEPCRSSSSDTSLHKRSSEEEASPAVKRARYTPKPPIPRRPLHALPPAPRSPSSPFFAIPRKPGGSWPRPTPSSPPTILVSPPDSDMAAIMARCARPSTDATWQRAFVRTLLTRDQLAFDKLAWQLDLVFAKLAATLNCDVAGLAKHAARQTIELLTRAWRPATPEDYALSPPSFRLPRMTHELIPRTPATSKAHALWSQQVSATVGADMAERLSLHIAHTVWYMAVRDARRPYTRPAIMAQYCAHILAYLRRWTAHEHLHPLHLLPTAHLQTLESQHSACTSTILHDVFQRNLHQQLTDFQKQRHTSQPFLQVPGVDASSSHGPCLLTDVQGPDLIDAARFVGELARLHVVATPATVEQWLQALFLHEIPWVQVPMHELEAGCALLLLTGSLSQLDMSACTLHEHSTRGSIHHQCLCKLEELARSRWVPASSKKWIQVRGEQLTSQEVIAYGRRGWT</sequence>